<accession>A0A835XYK8</accession>
<dbReference type="EMBL" id="JAEHOE010000075">
    <property type="protein sequence ID" value="KAG2489245.1"/>
    <property type="molecule type" value="Genomic_DNA"/>
</dbReference>
<dbReference type="SUPFAM" id="SSF48403">
    <property type="entry name" value="Ankyrin repeat"/>
    <property type="match status" value="1"/>
</dbReference>
<feature type="compositionally biased region" description="Low complexity" evidence="1">
    <location>
        <begin position="166"/>
        <end position="189"/>
    </location>
</feature>
<evidence type="ECO:0000313" key="3">
    <source>
        <dbReference type="Proteomes" id="UP000612055"/>
    </source>
</evidence>
<dbReference type="PANTHER" id="PTHR12393">
    <property type="entry name" value="SPHINGOMYELIN PHOSPHODIESTERASE RELATED"/>
    <property type="match status" value="1"/>
</dbReference>
<organism evidence="2 3">
    <name type="scientific">Edaphochlamys debaryana</name>
    <dbReference type="NCBI Taxonomy" id="47281"/>
    <lineage>
        <taxon>Eukaryota</taxon>
        <taxon>Viridiplantae</taxon>
        <taxon>Chlorophyta</taxon>
        <taxon>core chlorophytes</taxon>
        <taxon>Chlorophyceae</taxon>
        <taxon>CS clade</taxon>
        <taxon>Chlamydomonadales</taxon>
        <taxon>Chlamydomonadales incertae sedis</taxon>
        <taxon>Edaphochlamys</taxon>
    </lineage>
</organism>
<feature type="compositionally biased region" description="Pro residues" evidence="1">
    <location>
        <begin position="97"/>
        <end position="112"/>
    </location>
</feature>
<feature type="region of interest" description="Disordered" evidence="1">
    <location>
        <begin position="438"/>
        <end position="472"/>
    </location>
</feature>
<evidence type="ECO:0000256" key="1">
    <source>
        <dbReference type="SAM" id="MobiDB-lite"/>
    </source>
</evidence>
<feature type="compositionally biased region" description="Pro residues" evidence="1">
    <location>
        <begin position="155"/>
        <end position="165"/>
    </location>
</feature>
<dbReference type="GO" id="GO:0046513">
    <property type="term" value="P:ceramide biosynthetic process"/>
    <property type="evidence" value="ECO:0007669"/>
    <property type="project" value="TreeGrafter"/>
</dbReference>
<dbReference type="GO" id="GO:0004620">
    <property type="term" value="F:phospholipase activity"/>
    <property type="evidence" value="ECO:0007669"/>
    <property type="project" value="TreeGrafter"/>
</dbReference>
<reference evidence="2" key="1">
    <citation type="journal article" date="2020" name="bioRxiv">
        <title>Comparative genomics of Chlamydomonas.</title>
        <authorList>
            <person name="Craig R.J."/>
            <person name="Hasan A.R."/>
            <person name="Ness R.W."/>
            <person name="Keightley P.D."/>
        </authorList>
    </citation>
    <scope>NUCLEOTIDE SEQUENCE</scope>
    <source>
        <strain evidence="2">CCAP 11/70</strain>
    </source>
</reference>
<dbReference type="GO" id="GO:0030149">
    <property type="term" value="P:sphingolipid catabolic process"/>
    <property type="evidence" value="ECO:0007669"/>
    <property type="project" value="TreeGrafter"/>
</dbReference>
<feature type="compositionally biased region" description="Pro residues" evidence="1">
    <location>
        <begin position="439"/>
        <end position="465"/>
    </location>
</feature>
<evidence type="ECO:0008006" key="4">
    <source>
        <dbReference type="Google" id="ProtNLM"/>
    </source>
</evidence>
<gene>
    <name evidence="2" type="ORF">HYH03_012265</name>
</gene>
<proteinExistence type="predicted"/>
<dbReference type="AlphaFoldDB" id="A0A835XYK8"/>
<dbReference type="OrthoDB" id="544977at2759"/>
<dbReference type="PANTHER" id="PTHR12393:SF6">
    <property type="entry name" value="SPHINGOMYELIN PHOSPHODIESTERASE 2"/>
    <property type="match status" value="1"/>
</dbReference>
<dbReference type="GO" id="GO:0005783">
    <property type="term" value="C:endoplasmic reticulum"/>
    <property type="evidence" value="ECO:0007669"/>
    <property type="project" value="TreeGrafter"/>
</dbReference>
<evidence type="ECO:0000313" key="2">
    <source>
        <dbReference type="EMBL" id="KAG2489245.1"/>
    </source>
</evidence>
<dbReference type="GO" id="GO:0016020">
    <property type="term" value="C:membrane"/>
    <property type="evidence" value="ECO:0007669"/>
    <property type="project" value="TreeGrafter"/>
</dbReference>
<dbReference type="InterPro" id="IPR036770">
    <property type="entry name" value="Ankyrin_rpt-contain_sf"/>
</dbReference>
<comment type="caution">
    <text evidence="2">The sequence shown here is derived from an EMBL/GenBank/DDBJ whole genome shotgun (WGS) entry which is preliminary data.</text>
</comment>
<dbReference type="Proteomes" id="UP000612055">
    <property type="component" value="Unassembled WGS sequence"/>
</dbReference>
<name>A0A835XYK8_9CHLO</name>
<feature type="region of interest" description="Disordered" evidence="1">
    <location>
        <begin position="152"/>
        <end position="193"/>
    </location>
</feature>
<sequence length="542" mass="54004">MVGNLQLAVQVAGCAQVPEALVAAAVAGQLGSCRWLSADQPLLPLRPALLAAAQAGQGEAVHWCLDNGAEWTEQAVYGAAFEGHLLLMQQLLDCQPGPSPGPGPGPGPPPLSPLAALLVGTTSGRVDPGALLLAAAEGCSLPDLQSLWAAWLPQEPGPEPGPGPVTGPASVPAAGPGPALGGHAPEPAAAGGGLQGSMLSQVLASAAASPTPDWRDKVVWLEGRGAARTGHACRRAAGRPDALARLVWLSGRGYPADDPAVASAAAGADNVEALVWALGAGAEPGRSYGTWAALDGHVGVLRVLLDRGLLASPLEAVEGAAARGQLGVLRWAAEALGEGLVRAPGGVRAAARSGSWETWVWVQERVRAAADEGGPRAGAGEGLSSELWSAASEGGCGAVLESLAEAGCPLPHDGEPYLCAARQGDLATLAVLRRLGCPWGPPPPPPPPLPGPSSPGQPAATPAPGPSGTSEGDGRASLFVRCVAAEAPLPALAWLVAEGCPVAWAAAQRAAGRREGRGGAELRAWLQAAERAHGGGGGFGAV</sequence>
<feature type="region of interest" description="Disordered" evidence="1">
    <location>
        <begin position="93"/>
        <end position="113"/>
    </location>
</feature>
<dbReference type="GO" id="GO:0071944">
    <property type="term" value="C:cell periphery"/>
    <property type="evidence" value="ECO:0007669"/>
    <property type="project" value="TreeGrafter"/>
</dbReference>
<dbReference type="PRINTS" id="PR00910">
    <property type="entry name" value="LVIRUSORF6"/>
</dbReference>
<keyword evidence="3" id="KW-1185">Reference proteome</keyword>
<protein>
    <recommendedName>
        <fullName evidence="4">Ankyrin repeat domain-containing protein</fullName>
    </recommendedName>
</protein>